<dbReference type="Proteomes" id="UP000567293">
    <property type="component" value="Unassembled WGS sequence"/>
</dbReference>
<organism evidence="1 2">
    <name type="scientific">Candidatus Acidiferrum panamense</name>
    <dbReference type="NCBI Taxonomy" id="2741543"/>
    <lineage>
        <taxon>Bacteria</taxon>
        <taxon>Pseudomonadati</taxon>
        <taxon>Acidobacteriota</taxon>
        <taxon>Terriglobia</taxon>
        <taxon>Candidatus Acidiferrales</taxon>
        <taxon>Candidatus Acidiferrum</taxon>
    </lineage>
</organism>
<accession>A0A7V8NNM3</accession>
<proteinExistence type="predicted"/>
<dbReference type="AlphaFoldDB" id="A0A7V8NNM3"/>
<comment type="caution">
    <text evidence="1">The sequence shown here is derived from an EMBL/GenBank/DDBJ whole genome shotgun (WGS) entry which is preliminary data.</text>
</comment>
<dbReference type="EMBL" id="JACDQQ010000651">
    <property type="protein sequence ID" value="MBA0084656.1"/>
    <property type="molecule type" value="Genomic_DNA"/>
</dbReference>
<reference evidence="1" key="1">
    <citation type="submission" date="2020-06" db="EMBL/GenBank/DDBJ databases">
        <title>Legume-microbial interactions unlock mineral nutrients during tropical forest succession.</title>
        <authorList>
            <person name="Epihov D.Z."/>
        </authorList>
    </citation>
    <scope>NUCLEOTIDE SEQUENCE [LARGE SCALE GENOMIC DNA]</scope>
    <source>
        <strain evidence="1">Pan2503</strain>
    </source>
</reference>
<name>A0A7V8NNM3_9BACT</name>
<evidence type="ECO:0000313" key="2">
    <source>
        <dbReference type="Proteomes" id="UP000567293"/>
    </source>
</evidence>
<sequence length="49" mass="5092">MAADDFDVLDLAVPRNHPLKHLPKEKAFPAVGVVNGDVRPLAGGGVSLS</sequence>
<gene>
    <name evidence="1" type="ORF">HRJ53_06655</name>
</gene>
<protein>
    <submittedName>
        <fullName evidence="1">Uncharacterized protein</fullName>
    </submittedName>
</protein>
<evidence type="ECO:0000313" key="1">
    <source>
        <dbReference type="EMBL" id="MBA0084656.1"/>
    </source>
</evidence>
<keyword evidence="2" id="KW-1185">Reference proteome</keyword>